<name>B4JZF5_DROGR</name>
<accession>B4JZF5</accession>
<dbReference type="STRING" id="7222.B4JZF5"/>
<dbReference type="Proteomes" id="UP000001070">
    <property type="component" value="Unassembled WGS sequence"/>
</dbReference>
<dbReference type="PhylomeDB" id="B4JZF5"/>
<dbReference type="eggNOG" id="ENOG502T9I2">
    <property type="taxonomic scope" value="Eukaryota"/>
</dbReference>
<organism evidence="2">
    <name type="scientific">Drosophila grimshawi</name>
    <name type="common">Hawaiian fruit fly</name>
    <name type="synonym">Idiomyia grimshawi</name>
    <dbReference type="NCBI Taxonomy" id="7222"/>
    <lineage>
        <taxon>Eukaryota</taxon>
        <taxon>Metazoa</taxon>
        <taxon>Ecdysozoa</taxon>
        <taxon>Arthropoda</taxon>
        <taxon>Hexapoda</taxon>
        <taxon>Insecta</taxon>
        <taxon>Pterygota</taxon>
        <taxon>Neoptera</taxon>
        <taxon>Endopterygota</taxon>
        <taxon>Diptera</taxon>
        <taxon>Brachycera</taxon>
        <taxon>Muscomorpha</taxon>
        <taxon>Ephydroidea</taxon>
        <taxon>Drosophilidae</taxon>
        <taxon>Drosophila</taxon>
        <taxon>Hawaiian Drosophila</taxon>
    </lineage>
</organism>
<dbReference type="OrthoDB" id="7881840at2759"/>
<sequence length="191" mass="22123">MDLRAVYACLYVITTIAIGALGDYVVLVDHFDFEPVDRELIVSNSAFIEQEGNRSYISGHLQLGRTLNEIIMLTSMDISRPRLPRVRLFDTKLDLCAFLNNAYRSKFVRHFYKRFVNFVNIQPTCPIQAHINYSLTRSYLDESVLPELLPACSYFLKVEIRNRTSRFAIIHLSGYIRPVVVRTTTPKHQTF</sequence>
<dbReference type="InParanoid" id="B4JZF5"/>
<dbReference type="SMART" id="SM00697">
    <property type="entry name" value="DM8"/>
    <property type="match status" value="1"/>
</dbReference>
<protein>
    <submittedName>
        <fullName evidence="1">GH25129</fullName>
    </submittedName>
</protein>
<proteinExistence type="predicted"/>
<evidence type="ECO:0000313" key="1">
    <source>
        <dbReference type="EMBL" id="EDV94077.1"/>
    </source>
</evidence>
<dbReference type="PANTHER" id="PTHR20898:SF0">
    <property type="entry name" value="DAEDALUS ON 3-RELATED"/>
    <property type="match status" value="1"/>
</dbReference>
<keyword evidence="2" id="KW-1185">Reference proteome</keyword>
<dbReference type="PANTHER" id="PTHR20898">
    <property type="entry name" value="DAEDALUS ON 3-RELATED-RELATED"/>
    <property type="match status" value="1"/>
</dbReference>
<gene>
    <name evidence="1" type="primary">Dgri\GH25129</name>
    <name evidence="1" type="ORF">Dgri_GH25129</name>
</gene>
<reference evidence="1 2" key="1">
    <citation type="journal article" date="2007" name="Nature">
        <title>Evolution of genes and genomes on the Drosophila phylogeny.</title>
        <authorList>
            <consortium name="Drosophila 12 Genomes Consortium"/>
            <person name="Clark A.G."/>
            <person name="Eisen M.B."/>
            <person name="Smith D.R."/>
            <person name="Bergman C.M."/>
            <person name="Oliver B."/>
            <person name="Markow T.A."/>
            <person name="Kaufman T.C."/>
            <person name="Kellis M."/>
            <person name="Gelbart W."/>
            <person name="Iyer V.N."/>
            <person name="Pollard D.A."/>
            <person name="Sackton T.B."/>
            <person name="Larracuente A.M."/>
            <person name="Singh N.D."/>
            <person name="Abad J.P."/>
            <person name="Abt D.N."/>
            <person name="Adryan B."/>
            <person name="Aguade M."/>
            <person name="Akashi H."/>
            <person name="Anderson W.W."/>
            <person name="Aquadro C.F."/>
            <person name="Ardell D.H."/>
            <person name="Arguello R."/>
            <person name="Artieri C.G."/>
            <person name="Barbash D.A."/>
            <person name="Barker D."/>
            <person name="Barsanti P."/>
            <person name="Batterham P."/>
            <person name="Batzoglou S."/>
            <person name="Begun D."/>
            <person name="Bhutkar A."/>
            <person name="Blanco E."/>
            <person name="Bosak S.A."/>
            <person name="Bradley R.K."/>
            <person name="Brand A.D."/>
            <person name="Brent M.R."/>
            <person name="Brooks A.N."/>
            <person name="Brown R.H."/>
            <person name="Butlin R.K."/>
            <person name="Caggese C."/>
            <person name="Calvi B.R."/>
            <person name="Bernardo de Carvalho A."/>
            <person name="Caspi A."/>
            <person name="Castrezana S."/>
            <person name="Celniker S.E."/>
            <person name="Chang J.L."/>
            <person name="Chapple C."/>
            <person name="Chatterji S."/>
            <person name="Chinwalla A."/>
            <person name="Civetta A."/>
            <person name="Clifton S.W."/>
            <person name="Comeron J.M."/>
            <person name="Costello J.C."/>
            <person name="Coyne J.A."/>
            <person name="Daub J."/>
            <person name="David R.G."/>
            <person name="Delcher A.L."/>
            <person name="Delehaunty K."/>
            <person name="Do C.B."/>
            <person name="Ebling H."/>
            <person name="Edwards K."/>
            <person name="Eickbush T."/>
            <person name="Evans J.D."/>
            <person name="Filipski A."/>
            <person name="Findeiss S."/>
            <person name="Freyhult E."/>
            <person name="Fulton L."/>
            <person name="Fulton R."/>
            <person name="Garcia A.C."/>
            <person name="Gardiner A."/>
            <person name="Garfield D.A."/>
            <person name="Garvin B.E."/>
            <person name="Gibson G."/>
            <person name="Gilbert D."/>
            <person name="Gnerre S."/>
            <person name="Godfrey J."/>
            <person name="Good R."/>
            <person name="Gotea V."/>
            <person name="Gravely B."/>
            <person name="Greenberg A.J."/>
            <person name="Griffiths-Jones S."/>
            <person name="Gross S."/>
            <person name="Guigo R."/>
            <person name="Gustafson E.A."/>
            <person name="Haerty W."/>
            <person name="Hahn M.W."/>
            <person name="Halligan D.L."/>
            <person name="Halpern A.L."/>
            <person name="Halter G.M."/>
            <person name="Han M.V."/>
            <person name="Heger A."/>
            <person name="Hillier L."/>
            <person name="Hinrichs A.S."/>
            <person name="Holmes I."/>
            <person name="Hoskins R.A."/>
            <person name="Hubisz M.J."/>
            <person name="Hultmark D."/>
            <person name="Huntley M.A."/>
            <person name="Jaffe D.B."/>
            <person name="Jagadeeshan S."/>
            <person name="Jeck W.R."/>
            <person name="Johnson J."/>
            <person name="Jones C.D."/>
            <person name="Jordan W.C."/>
            <person name="Karpen G.H."/>
            <person name="Kataoka E."/>
            <person name="Keightley P.D."/>
            <person name="Kheradpour P."/>
            <person name="Kirkness E.F."/>
            <person name="Koerich L.B."/>
            <person name="Kristiansen K."/>
            <person name="Kudrna D."/>
            <person name="Kulathinal R.J."/>
            <person name="Kumar S."/>
            <person name="Kwok R."/>
            <person name="Lander E."/>
            <person name="Langley C.H."/>
            <person name="Lapoint R."/>
            <person name="Lazzaro B.P."/>
            <person name="Lee S.J."/>
            <person name="Levesque L."/>
            <person name="Li R."/>
            <person name="Lin C.F."/>
            <person name="Lin M.F."/>
            <person name="Lindblad-Toh K."/>
            <person name="Llopart A."/>
            <person name="Long M."/>
            <person name="Low L."/>
            <person name="Lozovsky E."/>
            <person name="Lu J."/>
            <person name="Luo M."/>
            <person name="Machado C.A."/>
            <person name="Makalowski W."/>
            <person name="Marzo M."/>
            <person name="Matsuda M."/>
            <person name="Matzkin L."/>
            <person name="McAllister B."/>
            <person name="McBride C.S."/>
            <person name="McKernan B."/>
            <person name="McKernan K."/>
            <person name="Mendez-Lago M."/>
            <person name="Minx P."/>
            <person name="Mollenhauer M.U."/>
            <person name="Montooth K."/>
            <person name="Mount S.M."/>
            <person name="Mu X."/>
            <person name="Myers E."/>
            <person name="Negre B."/>
            <person name="Newfeld S."/>
            <person name="Nielsen R."/>
            <person name="Noor M.A."/>
            <person name="O'Grady P."/>
            <person name="Pachter L."/>
            <person name="Papaceit M."/>
            <person name="Parisi M.J."/>
            <person name="Parisi M."/>
            <person name="Parts L."/>
            <person name="Pedersen J.S."/>
            <person name="Pesole G."/>
            <person name="Phillippy A.M."/>
            <person name="Ponting C.P."/>
            <person name="Pop M."/>
            <person name="Porcelli D."/>
            <person name="Powell J.R."/>
            <person name="Prohaska S."/>
            <person name="Pruitt K."/>
            <person name="Puig M."/>
            <person name="Quesneville H."/>
            <person name="Ram K.R."/>
            <person name="Rand D."/>
            <person name="Rasmussen M.D."/>
            <person name="Reed L.K."/>
            <person name="Reenan R."/>
            <person name="Reily A."/>
            <person name="Remington K.A."/>
            <person name="Rieger T.T."/>
            <person name="Ritchie M.G."/>
            <person name="Robin C."/>
            <person name="Rogers Y.H."/>
            <person name="Rohde C."/>
            <person name="Rozas J."/>
            <person name="Rubenfield M.J."/>
            <person name="Ruiz A."/>
            <person name="Russo S."/>
            <person name="Salzberg S.L."/>
            <person name="Sanchez-Gracia A."/>
            <person name="Saranga D.J."/>
            <person name="Sato H."/>
            <person name="Schaeffer S.W."/>
            <person name="Schatz M.C."/>
            <person name="Schlenke T."/>
            <person name="Schwartz R."/>
            <person name="Segarra C."/>
            <person name="Singh R.S."/>
            <person name="Sirot L."/>
            <person name="Sirota M."/>
            <person name="Sisneros N.B."/>
            <person name="Smith C.D."/>
            <person name="Smith T.F."/>
            <person name="Spieth J."/>
            <person name="Stage D.E."/>
            <person name="Stark A."/>
            <person name="Stephan W."/>
            <person name="Strausberg R.L."/>
            <person name="Strempel S."/>
            <person name="Sturgill D."/>
            <person name="Sutton G."/>
            <person name="Sutton G.G."/>
            <person name="Tao W."/>
            <person name="Teichmann S."/>
            <person name="Tobari Y.N."/>
            <person name="Tomimura Y."/>
            <person name="Tsolas J.M."/>
            <person name="Valente V.L."/>
            <person name="Venter E."/>
            <person name="Venter J.C."/>
            <person name="Vicario S."/>
            <person name="Vieira F.G."/>
            <person name="Vilella A.J."/>
            <person name="Villasante A."/>
            <person name="Walenz B."/>
            <person name="Wang J."/>
            <person name="Wasserman M."/>
            <person name="Watts T."/>
            <person name="Wilson D."/>
            <person name="Wilson R.K."/>
            <person name="Wing R.A."/>
            <person name="Wolfner M.F."/>
            <person name="Wong A."/>
            <person name="Wong G.K."/>
            <person name="Wu C.I."/>
            <person name="Wu G."/>
            <person name="Yamamoto D."/>
            <person name="Yang H.P."/>
            <person name="Yang S.P."/>
            <person name="Yorke J.A."/>
            <person name="Yoshida K."/>
            <person name="Zdobnov E."/>
            <person name="Zhang P."/>
            <person name="Zhang Y."/>
            <person name="Zimin A.V."/>
            <person name="Baldwin J."/>
            <person name="Abdouelleil A."/>
            <person name="Abdulkadir J."/>
            <person name="Abebe A."/>
            <person name="Abera B."/>
            <person name="Abreu J."/>
            <person name="Acer S.C."/>
            <person name="Aftuck L."/>
            <person name="Alexander A."/>
            <person name="An P."/>
            <person name="Anderson E."/>
            <person name="Anderson S."/>
            <person name="Arachi H."/>
            <person name="Azer M."/>
            <person name="Bachantsang P."/>
            <person name="Barry A."/>
            <person name="Bayul T."/>
            <person name="Berlin A."/>
            <person name="Bessette D."/>
            <person name="Bloom T."/>
            <person name="Blye J."/>
            <person name="Boguslavskiy L."/>
            <person name="Bonnet C."/>
            <person name="Boukhgalter B."/>
            <person name="Bourzgui I."/>
            <person name="Brown A."/>
            <person name="Cahill P."/>
            <person name="Channer S."/>
            <person name="Cheshatsang Y."/>
            <person name="Chuda L."/>
            <person name="Citroen M."/>
            <person name="Collymore A."/>
            <person name="Cooke P."/>
            <person name="Costello M."/>
            <person name="D'Aco K."/>
            <person name="Daza R."/>
            <person name="De Haan G."/>
            <person name="DeGray S."/>
            <person name="DeMaso C."/>
            <person name="Dhargay N."/>
            <person name="Dooley K."/>
            <person name="Dooley E."/>
            <person name="Doricent M."/>
            <person name="Dorje P."/>
            <person name="Dorjee K."/>
            <person name="Dupes A."/>
            <person name="Elong R."/>
            <person name="Falk J."/>
            <person name="Farina A."/>
            <person name="Faro S."/>
            <person name="Ferguson D."/>
            <person name="Fisher S."/>
            <person name="Foley C.D."/>
            <person name="Franke A."/>
            <person name="Friedrich D."/>
            <person name="Gadbois L."/>
            <person name="Gearin G."/>
            <person name="Gearin C.R."/>
            <person name="Giannoukos G."/>
            <person name="Goode T."/>
            <person name="Graham J."/>
            <person name="Grandbois E."/>
            <person name="Grewal S."/>
            <person name="Gyaltsen K."/>
            <person name="Hafez N."/>
            <person name="Hagos B."/>
            <person name="Hall J."/>
            <person name="Henson C."/>
            <person name="Hollinger A."/>
            <person name="Honan T."/>
            <person name="Huard M.D."/>
            <person name="Hughes L."/>
            <person name="Hurhula B."/>
            <person name="Husby M.E."/>
            <person name="Kamat A."/>
            <person name="Kanga B."/>
            <person name="Kashin S."/>
            <person name="Khazanovich D."/>
            <person name="Kisner P."/>
            <person name="Lance K."/>
            <person name="Lara M."/>
            <person name="Lee W."/>
            <person name="Lennon N."/>
            <person name="Letendre F."/>
            <person name="LeVine R."/>
            <person name="Lipovsky A."/>
            <person name="Liu X."/>
            <person name="Liu J."/>
            <person name="Liu S."/>
            <person name="Lokyitsang T."/>
            <person name="Lokyitsang Y."/>
            <person name="Lubonja R."/>
            <person name="Lui A."/>
            <person name="MacDonald P."/>
            <person name="Magnisalis V."/>
            <person name="Maru K."/>
            <person name="Matthews C."/>
            <person name="McCusker W."/>
            <person name="McDonough S."/>
            <person name="Mehta T."/>
            <person name="Meldrim J."/>
            <person name="Meneus L."/>
            <person name="Mihai O."/>
            <person name="Mihalev A."/>
            <person name="Mihova T."/>
            <person name="Mittelman R."/>
            <person name="Mlenga V."/>
            <person name="Montmayeur A."/>
            <person name="Mulrain L."/>
            <person name="Navidi A."/>
            <person name="Naylor J."/>
            <person name="Negash T."/>
            <person name="Nguyen T."/>
            <person name="Nguyen N."/>
            <person name="Nicol R."/>
            <person name="Norbu C."/>
            <person name="Norbu N."/>
            <person name="Novod N."/>
            <person name="O'Neill B."/>
            <person name="Osman S."/>
            <person name="Markiewicz E."/>
            <person name="Oyono O.L."/>
            <person name="Patti C."/>
            <person name="Phunkhang P."/>
            <person name="Pierre F."/>
            <person name="Priest M."/>
            <person name="Raghuraman S."/>
            <person name="Rege F."/>
            <person name="Reyes R."/>
            <person name="Rise C."/>
            <person name="Rogov P."/>
            <person name="Ross K."/>
            <person name="Ryan E."/>
            <person name="Settipalli S."/>
            <person name="Shea T."/>
            <person name="Sherpa N."/>
            <person name="Shi L."/>
            <person name="Shih D."/>
            <person name="Sparrow T."/>
            <person name="Spaulding J."/>
            <person name="Stalker J."/>
            <person name="Stange-Thomann N."/>
            <person name="Stavropoulos S."/>
            <person name="Stone C."/>
            <person name="Strader C."/>
            <person name="Tesfaye S."/>
            <person name="Thomson T."/>
            <person name="Thoulutsang Y."/>
            <person name="Thoulutsang D."/>
            <person name="Topham K."/>
            <person name="Topping I."/>
            <person name="Tsamla T."/>
            <person name="Vassiliev H."/>
            <person name="Vo A."/>
            <person name="Wangchuk T."/>
            <person name="Wangdi T."/>
            <person name="Weiand M."/>
            <person name="Wilkinson J."/>
            <person name="Wilson A."/>
            <person name="Yadav S."/>
            <person name="Young G."/>
            <person name="Yu Q."/>
            <person name="Zembek L."/>
            <person name="Zhong D."/>
            <person name="Zimmer A."/>
            <person name="Zwirko Z."/>
            <person name="Jaffe D.B."/>
            <person name="Alvarez P."/>
            <person name="Brockman W."/>
            <person name="Butler J."/>
            <person name="Chin C."/>
            <person name="Gnerre S."/>
            <person name="Grabherr M."/>
            <person name="Kleber M."/>
            <person name="Mauceli E."/>
            <person name="MacCallum I."/>
        </authorList>
    </citation>
    <scope>NUCLEOTIDE SEQUENCE [LARGE SCALE GENOMIC DNA]</scope>
    <source>
        <strain evidence="2">Tucson 15287-2541.00</strain>
    </source>
</reference>
<dbReference type="InterPro" id="IPR010512">
    <property type="entry name" value="DUF1091"/>
</dbReference>
<dbReference type="AlphaFoldDB" id="B4JZF5"/>
<dbReference type="EMBL" id="CH916379">
    <property type="protein sequence ID" value="EDV94077.1"/>
    <property type="molecule type" value="Genomic_DNA"/>
</dbReference>
<evidence type="ECO:0000313" key="2">
    <source>
        <dbReference type="Proteomes" id="UP000001070"/>
    </source>
</evidence>
<dbReference type="KEGG" id="dgr:6570042"/>
<dbReference type="HOGENOM" id="CLU_129483_0_0_1"/>
<dbReference type="OMA" id="LNTKPKC"/>
<dbReference type="Pfam" id="PF06477">
    <property type="entry name" value="DUF1091"/>
    <property type="match status" value="1"/>
</dbReference>